<dbReference type="Proteomes" id="UP000656077">
    <property type="component" value="Unassembled WGS sequence"/>
</dbReference>
<dbReference type="RefSeq" id="WP_079438144.1">
    <property type="nucleotide sequence ID" value="NZ_MZGT01000005.1"/>
</dbReference>
<dbReference type="PANTHER" id="PTHR21310">
    <property type="entry name" value="AMINOGLYCOSIDE PHOSPHOTRANSFERASE-RELATED-RELATED"/>
    <property type="match status" value="1"/>
</dbReference>
<reference evidence="3 5" key="1">
    <citation type="submission" date="2017-03" db="EMBL/GenBank/DDBJ databases">
        <title>Genome sequence of Clostridium chromiireducens DSM 23318.</title>
        <authorList>
            <person name="Poehlein A."/>
            <person name="Daniel R."/>
        </authorList>
    </citation>
    <scope>NUCLEOTIDE SEQUENCE [LARGE SCALE GENOMIC DNA]</scope>
    <source>
        <strain evidence="3 5">DSM 23318</strain>
    </source>
</reference>
<keyword evidence="5" id="KW-1185">Reference proteome</keyword>
<dbReference type="InterPro" id="IPR011009">
    <property type="entry name" value="Kinase-like_dom_sf"/>
</dbReference>
<dbReference type="STRING" id="225345.CLCHR_05450"/>
<comment type="caution">
    <text evidence="3">The sequence shown here is derived from an EMBL/GenBank/DDBJ whole genome shotgun (WGS) entry which is preliminary data.</text>
</comment>
<dbReference type="GO" id="GO:0004672">
    <property type="term" value="F:protein kinase activity"/>
    <property type="evidence" value="ECO:0007669"/>
    <property type="project" value="InterPro"/>
</dbReference>
<dbReference type="Proteomes" id="UP000265930">
    <property type="component" value="Unassembled WGS sequence"/>
</dbReference>
<dbReference type="InterPro" id="IPR051678">
    <property type="entry name" value="AGP_Transferase"/>
</dbReference>
<feature type="domain" description="Protein kinase" evidence="1">
    <location>
        <begin position="32"/>
        <end position="320"/>
    </location>
</feature>
<reference evidence="4 6" key="2">
    <citation type="submission" date="2018-08" db="EMBL/GenBank/DDBJ databases">
        <title>Genome of Clostridium chromiireducens C1, DSM12136.</title>
        <authorList>
            <person name="Xing M."/>
            <person name="Wei Y."/>
            <person name="Ang E.L."/>
            <person name="Zhao H."/>
            <person name="Zhang Y."/>
        </authorList>
    </citation>
    <scope>NUCLEOTIDE SEQUENCE [LARGE SCALE GENOMIC DNA]</scope>
    <source>
        <strain evidence="4 6">C1</strain>
    </source>
</reference>
<evidence type="ECO:0000313" key="2">
    <source>
        <dbReference type="EMBL" id="MVX64957.1"/>
    </source>
</evidence>
<keyword evidence="3" id="KW-0418">Kinase</keyword>
<evidence type="ECO:0000259" key="1">
    <source>
        <dbReference type="PROSITE" id="PS50011"/>
    </source>
</evidence>
<accession>A0A1V4J0D6</accession>
<evidence type="ECO:0000313" key="6">
    <source>
        <dbReference type="Proteomes" id="UP000265930"/>
    </source>
</evidence>
<dbReference type="EMBL" id="QXDJ01000009">
    <property type="protein sequence ID" value="RII32166.1"/>
    <property type="molecule type" value="Genomic_DNA"/>
</dbReference>
<keyword evidence="4" id="KW-0808">Transferase</keyword>
<dbReference type="SUPFAM" id="SSF56112">
    <property type="entry name" value="Protein kinase-like (PK-like)"/>
    <property type="match status" value="1"/>
</dbReference>
<dbReference type="InterPro" id="IPR000719">
    <property type="entry name" value="Prot_kinase_dom"/>
</dbReference>
<dbReference type="Proteomes" id="UP000191056">
    <property type="component" value="Unassembled WGS sequence"/>
</dbReference>
<evidence type="ECO:0000313" key="4">
    <source>
        <dbReference type="EMBL" id="RII32166.1"/>
    </source>
</evidence>
<gene>
    <name evidence="3" type="ORF">CLCHR_05450</name>
    <name evidence="4" type="ORF">D2A34_24930</name>
    <name evidence="2" type="ORF">GKZ28_14780</name>
</gene>
<evidence type="ECO:0000313" key="5">
    <source>
        <dbReference type="Proteomes" id="UP000191056"/>
    </source>
</evidence>
<dbReference type="GO" id="GO:0005524">
    <property type="term" value="F:ATP binding"/>
    <property type="evidence" value="ECO:0007669"/>
    <property type="project" value="InterPro"/>
</dbReference>
<dbReference type="EMBL" id="MZGT01000005">
    <property type="protein sequence ID" value="OPJ65768.1"/>
    <property type="molecule type" value="Genomic_DNA"/>
</dbReference>
<dbReference type="PROSITE" id="PS50011">
    <property type="entry name" value="PROTEIN_KINASE_DOM"/>
    <property type="match status" value="1"/>
</dbReference>
<proteinExistence type="predicted"/>
<dbReference type="Pfam" id="PF01636">
    <property type="entry name" value="APH"/>
    <property type="match status" value="1"/>
</dbReference>
<organism evidence="3 5">
    <name type="scientific">Clostridium chromiireducens</name>
    <dbReference type="NCBI Taxonomy" id="225345"/>
    <lineage>
        <taxon>Bacteria</taxon>
        <taxon>Bacillati</taxon>
        <taxon>Bacillota</taxon>
        <taxon>Clostridia</taxon>
        <taxon>Eubacteriales</taxon>
        <taxon>Clostridiaceae</taxon>
        <taxon>Clostridium</taxon>
    </lineage>
</organism>
<protein>
    <submittedName>
        <fullName evidence="2 4">Phosphotransferase</fullName>
    </submittedName>
    <submittedName>
        <fullName evidence="3">Homoserine kinase</fullName>
    </submittedName>
</protein>
<reference evidence="2" key="3">
    <citation type="submission" date="2019-12" db="EMBL/GenBank/DDBJ databases">
        <title>Microbes associate with the intestines of laboratory mice.</title>
        <authorList>
            <person name="Navarre W."/>
            <person name="Wong E."/>
        </authorList>
    </citation>
    <scope>NUCLEOTIDE SEQUENCE</scope>
    <source>
        <strain evidence="2">NM79_F5</strain>
    </source>
</reference>
<dbReference type="OrthoDB" id="9800774at2"/>
<dbReference type="Gene3D" id="3.90.1200.10">
    <property type="match status" value="1"/>
</dbReference>
<name>A0A1V4J0D6_9CLOT</name>
<dbReference type="AlphaFoldDB" id="A0A1V4J0D6"/>
<dbReference type="Gene3D" id="3.30.200.20">
    <property type="entry name" value="Phosphorylase Kinase, domain 1"/>
    <property type="match status" value="1"/>
</dbReference>
<sequence>MEYGWERTFPFLKIDNNIIGELLEGILENDYITNVIPINEGCRTTNYIVDTNIPEKKYILKIFFSKEQNYKKEIKLLAKLKEDKLVNVATIYKVGNNEIIQNREYAIYEYMQGKTIGKAISEGYSIENNFIKDVAQFLAQIHSYKFEKAGFLDENLKVVNELPPLILWYEKFMGSKAKERLGKDLVHKILYIVNKNGHILNKLDNDIRLVHGDFQGTNILIKDNKLGGVIDWEFAMAGHPLADIGQFFRYEEYFSKDMIKVFEEEYNKISSYKLTNDWYEISKLRDLANLIQLINGEGNMPNKYSNIKDILINNITLLSS</sequence>
<evidence type="ECO:0000313" key="3">
    <source>
        <dbReference type="EMBL" id="OPJ65768.1"/>
    </source>
</evidence>
<dbReference type="InterPro" id="IPR002575">
    <property type="entry name" value="Aminoglycoside_PTrfase"/>
</dbReference>
<dbReference type="EMBL" id="WSRQ01000023">
    <property type="protein sequence ID" value="MVX64957.1"/>
    <property type="molecule type" value="Genomic_DNA"/>
</dbReference>